<gene>
    <name evidence="1" type="ORF">FJ651_07380</name>
</gene>
<dbReference type="RefSeq" id="WP_140989868.1">
    <property type="nucleotide sequence ID" value="NZ_VHIQ01000003.1"/>
</dbReference>
<organism evidence="1 2">
    <name type="scientific">Paucihalobacter ruber</name>
    <dbReference type="NCBI Taxonomy" id="2567861"/>
    <lineage>
        <taxon>Bacteria</taxon>
        <taxon>Pseudomonadati</taxon>
        <taxon>Bacteroidota</taxon>
        <taxon>Flavobacteriia</taxon>
        <taxon>Flavobacteriales</taxon>
        <taxon>Flavobacteriaceae</taxon>
        <taxon>Paucihalobacter</taxon>
    </lineage>
</organism>
<sequence length="214" mass="24808">MKSKKLILVVTIIAAISFNSCVDAIKEFNNWGATEDIEELPGKYHFLEKEGIKVFLPEIFERTSMAEYLELVKTMGTKDEYAFEVNQFKSRSRMDGNFYIYFDKDSGSTYSIYTRPYLQLYQEEAANLLAVIRANQDEAAKGLPRKFTKITAKFDDSRGPQIFKAVYKIENTKKKTEVFQHSYIVSSNDHTVFINLTTPFQDVNFDVFLQKMVM</sequence>
<dbReference type="EMBL" id="VHIQ01000003">
    <property type="protein sequence ID" value="TPV33971.1"/>
    <property type="molecule type" value="Genomic_DNA"/>
</dbReference>
<protein>
    <submittedName>
        <fullName evidence="1">Uncharacterized protein</fullName>
    </submittedName>
</protein>
<dbReference type="OrthoDB" id="1436148at2"/>
<keyword evidence="2" id="KW-1185">Reference proteome</keyword>
<dbReference type="Proteomes" id="UP000317332">
    <property type="component" value="Unassembled WGS sequence"/>
</dbReference>
<reference evidence="1 2" key="1">
    <citation type="submission" date="2019-06" db="EMBL/GenBank/DDBJ databases">
        <title>Flavobacteriaceae Paucihalobacterium erythroidium CWB-1, complete genome.</title>
        <authorList>
            <person name="Wu S."/>
        </authorList>
    </citation>
    <scope>NUCLEOTIDE SEQUENCE [LARGE SCALE GENOMIC DNA]</scope>
    <source>
        <strain evidence="1 2">CWB-1</strain>
    </source>
</reference>
<dbReference type="AlphaFoldDB" id="A0A506PJK3"/>
<accession>A0A506PJK3</accession>
<proteinExistence type="predicted"/>
<evidence type="ECO:0000313" key="1">
    <source>
        <dbReference type="EMBL" id="TPV33971.1"/>
    </source>
</evidence>
<name>A0A506PJK3_9FLAO</name>
<comment type="caution">
    <text evidence="1">The sequence shown here is derived from an EMBL/GenBank/DDBJ whole genome shotgun (WGS) entry which is preliminary data.</text>
</comment>
<evidence type="ECO:0000313" key="2">
    <source>
        <dbReference type="Proteomes" id="UP000317332"/>
    </source>
</evidence>